<protein>
    <submittedName>
        <fullName evidence="1">Uncharacterized protein</fullName>
    </submittedName>
</protein>
<evidence type="ECO:0000313" key="1">
    <source>
        <dbReference type="EMBL" id="QSB14069.1"/>
    </source>
</evidence>
<dbReference type="EMBL" id="CP070499">
    <property type="protein sequence ID" value="QSB14069.1"/>
    <property type="molecule type" value="Genomic_DNA"/>
</dbReference>
<sequence length="52" mass="5583">MVKKILLWGGLAFLILFIAYNPRDAADVVRALGNGLLSMAQGFGDFVSELVA</sequence>
<dbReference type="Proteomes" id="UP000662857">
    <property type="component" value="Chromosome"/>
</dbReference>
<name>A0A895YF60_9ACTN</name>
<reference evidence="1" key="1">
    <citation type="submission" date="2021-02" db="EMBL/GenBank/DDBJ databases">
        <title>Natrosporangium hydrolyticum gen. nov., sp. nov, a haloalkaliphilic actinobacterium from a soda solonchak soil.</title>
        <authorList>
            <person name="Sorokin D.Y."/>
            <person name="Khijniak T.V."/>
            <person name="Zakharycheva A.P."/>
            <person name="Boueva O.V."/>
            <person name="Ariskina E.V."/>
            <person name="Hahnke R.L."/>
            <person name="Bunk B."/>
            <person name="Sproer C."/>
            <person name="Schumann P."/>
            <person name="Evtushenko L.I."/>
            <person name="Kublanov I.V."/>
        </authorList>
    </citation>
    <scope>NUCLEOTIDE SEQUENCE</scope>
    <source>
        <strain evidence="1">DSM 106523</strain>
    </source>
</reference>
<dbReference type="RefSeq" id="WP_239676187.1">
    <property type="nucleotide sequence ID" value="NZ_CP070499.1"/>
</dbReference>
<dbReference type="AlphaFoldDB" id="A0A895YF60"/>
<evidence type="ECO:0000313" key="2">
    <source>
        <dbReference type="Proteomes" id="UP000662857"/>
    </source>
</evidence>
<gene>
    <name evidence="1" type="ORF">JQS43_21435</name>
</gene>
<proteinExistence type="predicted"/>
<keyword evidence="2" id="KW-1185">Reference proteome</keyword>
<dbReference type="KEGG" id="nhy:JQS43_21435"/>
<organism evidence="1 2">
    <name type="scientific">Natronosporangium hydrolyticum</name>
    <dbReference type="NCBI Taxonomy" id="2811111"/>
    <lineage>
        <taxon>Bacteria</taxon>
        <taxon>Bacillati</taxon>
        <taxon>Actinomycetota</taxon>
        <taxon>Actinomycetes</taxon>
        <taxon>Micromonosporales</taxon>
        <taxon>Micromonosporaceae</taxon>
        <taxon>Natronosporangium</taxon>
    </lineage>
</organism>
<accession>A0A895YF60</accession>